<evidence type="ECO:0000256" key="6">
    <source>
        <dbReference type="ARBA" id="ARBA00023187"/>
    </source>
</evidence>
<name>A0A3M7RHX0_BRAPC</name>
<dbReference type="GO" id="GO:0071021">
    <property type="term" value="C:U2-type post-spliceosomal complex"/>
    <property type="evidence" value="ECO:0007669"/>
    <property type="project" value="TreeGrafter"/>
</dbReference>
<dbReference type="InterPro" id="IPR014906">
    <property type="entry name" value="PRP4-like"/>
</dbReference>
<evidence type="ECO:0000256" key="1">
    <source>
        <dbReference type="ARBA" id="ARBA00004123"/>
    </source>
</evidence>
<dbReference type="Proteomes" id="UP000276133">
    <property type="component" value="Unassembled WGS sequence"/>
</dbReference>
<keyword evidence="6" id="KW-0508">mRNA splicing</keyword>
<dbReference type="Gene3D" id="4.10.280.110">
    <property type="entry name" value="Pre-mRNA processing factor 4 domain"/>
    <property type="match status" value="1"/>
</dbReference>
<dbReference type="InterPro" id="IPR004098">
    <property type="entry name" value="Prp18"/>
</dbReference>
<evidence type="ECO:0000313" key="12">
    <source>
        <dbReference type="Proteomes" id="UP000276133"/>
    </source>
</evidence>
<keyword evidence="7" id="KW-0539">Nucleus</keyword>
<comment type="similarity">
    <text evidence="2">Belongs to the PRP18 family.</text>
</comment>
<evidence type="ECO:0000313" key="11">
    <source>
        <dbReference type="EMBL" id="RNA23163.1"/>
    </source>
</evidence>
<dbReference type="STRING" id="10195.A0A3M7RHX0"/>
<feature type="region of interest" description="Disordered" evidence="9">
    <location>
        <begin position="49"/>
        <end position="77"/>
    </location>
</feature>
<evidence type="ECO:0000256" key="5">
    <source>
        <dbReference type="ARBA" id="ARBA00022728"/>
    </source>
</evidence>
<evidence type="ECO:0000259" key="10">
    <source>
        <dbReference type="SMART" id="SM00500"/>
    </source>
</evidence>
<proteinExistence type="inferred from homology"/>
<dbReference type="SUPFAM" id="SSF158230">
    <property type="entry name" value="PRP4-like"/>
    <property type="match status" value="1"/>
</dbReference>
<feature type="domain" description="Pre-mRNA processing factor 4 (PRP4)-like" evidence="10">
    <location>
        <begin position="81"/>
        <end position="130"/>
    </location>
</feature>
<dbReference type="AlphaFoldDB" id="A0A3M7RHX0"/>
<reference evidence="11 12" key="1">
    <citation type="journal article" date="2018" name="Sci. Rep.">
        <title>Genomic signatures of local adaptation to the degree of environmental predictability in rotifers.</title>
        <authorList>
            <person name="Franch-Gras L."/>
            <person name="Hahn C."/>
            <person name="Garcia-Roger E.M."/>
            <person name="Carmona M.J."/>
            <person name="Serra M."/>
            <person name="Gomez A."/>
        </authorList>
    </citation>
    <scope>NUCLEOTIDE SEQUENCE [LARGE SCALE GENOMIC DNA]</scope>
    <source>
        <strain evidence="11">HYR1</strain>
    </source>
</reference>
<dbReference type="InterPro" id="IPR036285">
    <property type="entry name" value="PRP4-like_sf"/>
</dbReference>
<evidence type="ECO:0000256" key="4">
    <source>
        <dbReference type="ARBA" id="ARBA00022664"/>
    </source>
</evidence>
<dbReference type="PANTHER" id="PTHR13007">
    <property type="entry name" value="PRE-MRNA SPLICING FACTOR-RELATED"/>
    <property type="match status" value="1"/>
</dbReference>
<dbReference type="GO" id="GO:0005682">
    <property type="term" value="C:U5 snRNP"/>
    <property type="evidence" value="ECO:0007669"/>
    <property type="project" value="TreeGrafter"/>
</dbReference>
<dbReference type="EMBL" id="REGN01003341">
    <property type="protein sequence ID" value="RNA23163.1"/>
    <property type="molecule type" value="Genomic_DNA"/>
</dbReference>
<dbReference type="Gene3D" id="1.20.940.10">
    <property type="entry name" value="Functional domain of the splicing factor Prp18"/>
    <property type="match status" value="1"/>
</dbReference>
<dbReference type="PANTHER" id="PTHR13007:SF19">
    <property type="entry name" value="PRE-MRNA-SPLICING FACTOR 18"/>
    <property type="match status" value="1"/>
</dbReference>
<evidence type="ECO:0000256" key="9">
    <source>
        <dbReference type="SAM" id="MobiDB-lite"/>
    </source>
</evidence>
<dbReference type="Pfam" id="PF02840">
    <property type="entry name" value="Prp18"/>
    <property type="match status" value="1"/>
</dbReference>
<comment type="caution">
    <text evidence="11">The sequence shown here is derived from an EMBL/GenBank/DDBJ whole genome shotgun (WGS) entry which is preliminary data.</text>
</comment>
<evidence type="ECO:0000256" key="7">
    <source>
        <dbReference type="ARBA" id="ARBA00023242"/>
    </source>
</evidence>
<keyword evidence="4" id="KW-0507">mRNA processing</keyword>
<protein>
    <recommendedName>
        <fullName evidence="3">Pre-mRNA-splicing factor 18</fullName>
    </recommendedName>
    <alternativeName>
        <fullName evidence="8">PRP18 homolog</fullName>
    </alternativeName>
</protein>
<dbReference type="Pfam" id="PF08799">
    <property type="entry name" value="PRP4"/>
    <property type="match status" value="1"/>
</dbReference>
<dbReference type="InterPro" id="IPR039979">
    <property type="entry name" value="PRPF18"/>
</dbReference>
<dbReference type="GO" id="GO:0046540">
    <property type="term" value="C:U4/U6 x U5 tri-snRNP complex"/>
    <property type="evidence" value="ECO:0007669"/>
    <property type="project" value="TreeGrafter"/>
</dbReference>
<dbReference type="SUPFAM" id="SSF47938">
    <property type="entry name" value="Functional domain of the splicing factor Prp18"/>
    <property type="match status" value="1"/>
</dbReference>
<dbReference type="OrthoDB" id="10261918at2759"/>
<organism evidence="11 12">
    <name type="scientific">Brachionus plicatilis</name>
    <name type="common">Marine rotifer</name>
    <name type="synonym">Brachionus muelleri</name>
    <dbReference type="NCBI Taxonomy" id="10195"/>
    <lineage>
        <taxon>Eukaryota</taxon>
        <taxon>Metazoa</taxon>
        <taxon>Spiralia</taxon>
        <taxon>Gnathifera</taxon>
        <taxon>Rotifera</taxon>
        <taxon>Eurotatoria</taxon>
        <taxon>Monogononta</taxon>
        <taxon>Pseudotrocha</taxon>
        <taxon>Ploima</taxon>
        <taxon>Brachionidae</taxon>
        <taxon>Brachionus</taxon>
    </lineage>
</organism>
<feature type="compositionally biased region" description="Basic and acidic residues" evidence="9">
    <location>
        <begin position="55"/>
        <end position="77"/>
    </location>
</feature>
<gene>
    <name evidence="11" type="ORF">BpHYR1_005581</name>
</gene>
<comment type="subcellular location">
    <subcellularLocation>
        <location evidence="1">Nucleus</location>
    </subcellularLocation>
</comment>
<keyword evidence="12" id="KW-1185">Reference proteome</keyword>
<accession>A0A3M7RHX0</accession>
<dbReference type="SMART" id="SM00500">
    <property type="entry name" value="SFM"/>
    <property type="match status" value="1"/>
</dbReference>
<sequence>MDLLKNEIAKKRKELEEANLLKNGQKKYFKRGDFDDILTKRFIEQNLKNATESDESSRDSHDLNSKADKNREKEDLEKKILPRHEVVRRLKERGEPIRLFGETDLECYKRLNLIETSEPKENGMRNDFRMAIEKSEQENLNELMKTVDTDELKNQMDVEVKDDGIDFNEIVELSKKAREKNIDSQLVLKFIKFLVKQWGKNLNSRTLDEKLTVRGKIETALHSQTSLYLKPLCRKLKARVLPDDILDSLVKICLQLIERNYIKANEYFLEMAIGNAPWPIGATMVGIHARPGRERIASKHVAHVLNDETQRKYIQAVKRLISKCQQYYPTDPSRCVEYGIKNENITIMPK</sequence>
<keyword evidence="5" id="KW-0747">Spliceosome</keyword>
<evidence type="ECO:0000256" key="2">
    <source>
        <dbReference type="ARBA" id="ARBA00008137"/>
    </source>
</evidence>
<dbReference type="GO" id="GO:0000350">
    <property type="term" value="P:generation of catalytic spliceosome for second transesterification step"/>
    <property type="evidence" value="ECO:0007669"/>
    <property type="project" value="TreeGrafter"/>
</dbReference>
<evidence type="ECO:0000256" key="3">
    <source>
        <dbReference type="ARBA" id="ARBA00018242"/>
    </source>
</evidence>
<evidence type="ECO:0000256" key="8">
    <source>
        <dbReference type="ARBA" id="ARBA00031388"/>
    </source>
</evidence>